<dbReference type="GeneID" id="33353081"/>
<keyword evidence="1" id="KW-0150">Chloroplast</keyword>
<geneLocation type="chloroplast" evidence="1"/>
<name>A0A1Z1M0M3_9FLOR</name>
<organism evidence="1">
    <name type="scientific">Platysiphonia delicata</name>
    <dbReference type="NCBI Taxonomy" id="2006979"/>
    <lineage>
        <taxon>Eukaryota</taxon>
        <taxon>Rhodophyta</taxon>
        <taxon>Florideophyceae</taxon>
        <taxon>Rhodymeniophycidae</taxon>
        <taxon>Ceramiales</taxon>
        <taxon>Delesseriaceae</taxon>
        <taxon>Platysiphonia</taxon>
    </lineage>
</organism>
<reference evidence="1" key="1">
    <citation type="journal article" date="2017" name="J. Phycol.">
        <title>Analysis of chloroplast genomes and a supermatrix inform reclassification of the Rhodomelaceae (Rhodophyta).</title>
        <authorList>
            <person name="Diaz-Tapia P."/>
            <person name="Maggs C.A."/>
            <person name="West J.A."/>
            <person name="Verbruggen H."/>
        </authorList>
    </citation>
    <scope>NUCLEOTIDE SEQUENCE</scope>
    <source>
        <strain evidence="1">HV1445</strain>
    </source>
</reference>
<evidence type="ECO:0000313" key="1">
    <source>
        <dbReference type="EMBL" id="ARW59616.1"/>
    </source>
</evidence>
<dbReference type="EMBL" id="MF101409">
    <property type="protein sequence ID" value="ARW59616.1"/>
    <property type="molecule type" value="Genomic_DNA"/>
</dbReference>
<protein>
    <recommendedName>
        <fullName evidence="2">Cytochrome b6-f complex subunit PetP</fullName>
    </recommendedName>
</protein>
<gene>
    <name evidence="1" type="primary">Orf39b</name>
</gene>
<sequence>MKAQKIKVYKIPLKIKLKFILHLKKNLSLVGYKKIKKNS</sequence>
<proteinExistence type="predicted"/>
<keyword evidence="1" id="KW-0934">Plastid</keyword>
<accession>A0A1Z1M0M3</accession>
<dbReference type="RefSeq" id="YP_009391472.1">
    <property type="nucleotide sequence ID" value="NC_035258.1"/>
</dbReference>
<evidence type="ECO:0008006" key="2">
    <source>
        <dbReference type="Google" id="ProtNLM"/>
    </source>
</evidence>
<dbReference type="AlphaFoldDB" id="A0A1Z1M0M3"/>